<dbReference type="Pfam" id="PF00201">
    <property type="entry name" value="UDPGT"/>
    <property type="match status" value="1"/>
</dbReference>
<comment type="subcellular location">
    <subcellularLocation>
        <location evidence="1">Membrane</location>
        <topology evidence="1">Single-pass membrane protein</topology>
    </subcellularLocation>
</comment>
<name>A0A6P3FGZ7_OCTDE</name>
<dbReference type="InParanoid" id="A0A6P3FGZ7"/>
<feature type="signal peptide" evidence="7">
    <location>
        <begin position="1"/>
        <end position="25"/>
    </location>
</feature>
<protein>
    <submittedName>
        <fullName evidence="9">UDP-glucuronosyltransferase 1-8-like</fullName>
    </submittedName>
</protein>
<keyword evidence="6" id="KW-0472">Membrane</keyword>
<evidence type="ECO:0000256" key="4">
    <source>
        <dbReference type="ARBA" id="ARBA00022679"/>
    </source>
</evidence>
<evidence type="ECO:0000256" key="3">
    <source>
        <dbReference type="ARBA" id="ARBA00022676"/>
    </source>
</evidence>
<reference evidence="9" key="1">
    <citation type="submission" date="2025-08" db="UniProtKB">
        <authorList>
            <consortium name="RefSeq"/>
        </authorList>
    </citation>
    <scope>IDENTIFICATION</scope>
</reference>
<dbReference type="GO" id="GO:0016020">
    <property type="term" value="C:membrane"/>
    <property type="evidence" value="ECO:0007669"/>
    <property type="project" value="UniProtKB-SubCell"/>
</dbReference>
<dbReference type="Proteomes" id="UP000515203">
    <property type="component" value="Unplaced"/>
</dbReference>
<dbReference type="AlphaFoldDB" id="A0A6P3FGZ7"/>
<dbReference type="GO" id="GO:0008194">
    <property type="term" value="F:UDP-glycosyltransferase activity"/>
    <property type="evidence" value="ECO:0007669"/>
    <property type="project" value="InterPro"/>
</dbReference>
<sequence>MAPACSSAPLFLCLCLLLASGLAQAGRLLVLPVDGSHWFTMCSVVEKLVQRGHEVVAIMPEPSWQLGQPLNFTVKNYPASYTLEELDHSFRFFADTQWKTLEQSMYSFSTGSSKLLFEFNFSQCRNLFNAKEIVDYLKKTSFDAVLIDPFHVYGLIVAKYLSLPSVVFARVIFCHLLEEGMQCPFPLSYVPRLFSGLSDAMTFHERVQNLFTHLEECLFCNYFHKNALEIAAEILQTPVSMYDLYSQPSVWLLRMDFVFDYPRPVMPNMVFVGGINCHEGKPLLSQVSPLCFGTFRASDIAQ</sequence>
<comment type="similarity">
    <text evidence="2">Belongs to the UDP-glycosyltransferase family.</text>
</comment>
<dbReference type="PANTHER" id="PTHR48043:SF161">
    <property type="entry name" value="UDP GLUCURONOSYLTRANSFERASE FAMILY 1 MEMBER A1"/>
    <property type="match status" value="1"/>
</dbReference>
<evidence type="ECO:0000256" key="2">
    <source>
        <dbReference type="ARBA" id="ARBA00009995"/>
    </source>
</evidence>
<evidence type="ECO:0000313" key="9">
    <source>
        <dbReference type="RefSeq" id="XP_004637463.1"/>
    </source>
</evidence>
<gene>
    <name evidence="9" type="primary">LOC101572040</name>
</gene>
<keyword evidence="6" id="KW-1133">Transmembrane helix</keyword>
<keyword evidence="4" id="KW-0808">Transferase</keyword>
<keyword evidence="7" id="KW-0732">Signal</keyword>
<dbReference type="PANTHER" id="PTHR48043">
    <property type="entry name" value="EG:EG0003.4 PROTEIN-RELATED"/>
    <property type="match status" value="1"/>
</dbReference>
<keyword evidence="3" id="KW-0328">Glycosyltransferase</keyword>
<accession>A0A6P3FGZ7</accession>
<dbReference type="RefSeq" id="XP_004637463.1">
    <property type="nucleotide sequence ID" value="XM_004637406.1"/>
</dbReference>
<dbReference type="Gene3D" id="3.40.50.2000">
    <property type="entry name" value="Glycogen Phosphorylase B"/>
    <property type="match status" value="1"/>
</dbReference>
<feature type="chain" id="PRO_5027892684" evidence="7">
    <location>
        <begin position="26"/>
        <end position="302"/>
    </location>
</feature>
<dbReference type="OrthoDB" id="5835829at2759"/>
<evidence type="ECO:0000256" key="6">
    <source>
        <dbReference type="ARBA" id="ARBA00022989"/>
    </source>
</evidence>
<proteinExistence type="inferred from homology"/>
<keyword evidence="8" id="KW-1185">Reference proteome</keyword>
<evidence type="ECO:0000256" key="7">
    <source>
        <dbReference type="SAM" id="SignalP"/>
    </source>
</evidence>
<evidence type="ECO:0000256" key="1">
    <source>
        <dbReference type="ARBA" id="ARBA00004167"/>
    </source>
</evidence>
<dbReference type="SUPFAM" id="SSF53756">
    <property type="entry name" value="UDP-Glycosyltransferase/glycogen phosphorylase"/>
    <property type="match status" value="1"/>
</dbReference>
<evidence type="ECO:0000256" key="5">
    <source>
        <dbReference type="ARBA" id="ARBA00022692"/>
    </source>
</evidence>
<dbReference type="InterPro" id="IPR002213">
    <property type="entry name" value="UDP_glucos_trans"/>
</dbReference>
<organism evidence="8 9">
    <name type="scientific">Octodon degus</name>
    <name type="common">Degu</name>
    <name type="synonym">Sciurus degus</name>
    <dbReference type="NCBI Taxonomy" id="10160"/>
    <lineage>
        <taxon>Eukaryota</taxon>
        <taxon>Metazoa</taxon>
        <taxon>Chordata</taxon>
        <taxon>Craniata</taxon>
        <taxon>Vertebrata</taxon>
        <taxon>Euteleostomi</taxon>
        <taxon>Mammalia</taxon>
        <taxon>Eutheria</taxon>
        <taxon>Euarchontoglires</taxon>
        <taxon>Glires</taxon>
        <taxon>Rodentia</taxon>
        <taxon>Hystricomorpha</taxon>
        <taxon>Octodontidae</taxon>
        <taxon>Octodon</taxon>
    </lineage>
</organism>
<dbReference type="InterPro" id="IPR050271">
    <property type="entry name" value="UDP-glycosyltransferase"/>
</dbReference>
<dbReference type="GeneID" id="101572040"/>
<evidence type="ECO:0000313" key="8">
    <source>
        <dbReference type="Proteomes" id="UP000515203"/>
    </source>
</evidence>
<keyword evidence="5" id="KW-0812">Transmembrane</keyword>